<gene>
    <name evidence="1" type="ORF">RRG08_007702</name>
</gene>
<dbReference type="EMBL" id="JAWDGP010005441">
    <property type="protein sequence ID" value="KAK3756925.1"/>
    <property type="molecule type" value="Genomic_DNA"/>
</dbReference>
<evidence type="ECO:0000313" key="1">
    <source>
        <dbReference type="EMBL" id="KAK3756925.1"/>
    </source>
</evidence>
<dbReference type="AlphaFoldDB" id="A0AAE0YU24"/>
<name>A0AAE0YU24_9GAST</name>
<protein>
    <submittedName>
        <fullName evidence="1">Uncharacterized protein</fullName>
    </submittedName>
</protein>
<organism evidence="1 2">
    <name type="scientific">Elysia crispata</name>
    <name type="common">lettuce slug</name>
    <dbReference type="NCBI Taxonomy" id="231223"/>
    <lineage>
        <taxon>Eukaryota</taxon>
        <taxon>Metazoa</taxon>
        <taxon>Spiralia</taxon>
        <taxon>Lophotrochozoa</taxon>
        <taxon>Mollusca</taxon>
        <taxon>Gastropoda</taxon>
        <taxon>Heterobranchia</taxon>
        <taxon>Euthyneura</taxon>
        <taxon>Panpulmonata</taxon>
        <taxon>Sacoglossa</taxon>
        <taxon>Placobranchoidea</taxon>
        <taxon>Plakobranchidae</taxon>
        <taxon>Elysia</taxon>
    </lineage>
</organism>
<sequence length="98" mass="11324">MFTLIFVQFPSNRRVQFIKRLRGGPHWHVFSAHCLWKHFSIGRRGSKVTYERQFSDEGHCMNLVLAACLSVPELSDRRASVEYSIQCNVYFCSPSGPT</sequence>
<comment type="caution">
    <text evidence="1">The sequence shown here is derived from an EMBL/GenBank/DDBJ whole genome shotgun (WGS) entry which is preliminary data.</text>
</comment>
<reference evidence="1" key="1">
    <citation type="journal article" date="2023" name="G3 (Bethesda)">
        <title>A reference genome for the long-term kleptoplast-retaining sea slug Elysia crispata morphotype clarki.</title>
        <authorList>
            <person name="Eastman K.E."/>
            <person name="Pendleton A.L."/>
            <person name="Shaikh M.A."/>
            <person name="Suttiyut T."/>
            <person name="Ogas R."/>
            <person name="Tomko P."/>
            <person name="Gavelis G."/>
            <person name="Widhalm J.R."/>
            <person name="Wisecaver J.H."/>
        </authorList>
    </citation>
    <scope>NUCLEOTIDE SEQUENCE</scope>
    <source>
        <strain evidence="1">ECLA1</strain>
    </source>
</reference>
<keyword evidence="2" id="KW-1185">Reference proteome</keyword>
<dbReference type="Proteomes" id="UP001283361">
    <property type="component" value="Unassembled WGS sequence"/>
</dbReference>
<proteinExistence type="predicted"/>
<evidence type="ECO:0000313" key="2">
    <source>
        <dbReference type="Proteomes" id="UP001283361"/>
    </source>
</evidence>
<accession>A0AAE0YU24</accession>